<feature type="transmembrane region" description="Helical" evidence="19">
    <location>
        <begin position="207"/>
        <end position="232"/>
    </location>
</feature>
<dbReference type="PANTHER" id="PTHR22943">
    <property type="entry name" value="7-TRANSMEMBRANE DOMAIN RECEPTOR C.ELEGANS"/>
    <property type="match status" value="1"/>
</dbReference>
<evidence type="ECO:0000256" key="14">
    <source>
        <dbReference type="ARBA" id="ARBA00061678"/>
    </source>
</evidence>
<name>G0P2B7_CAEBE</name>
<dbReference type="GO" id="GO:0038022">
    <property type="term" value="F:G protein-coupled olfactory receptor activity"/>
    <property type="evidence" value="ECO:0007669"/>
    <property type="project" value="TreeGrafter"/>
</dbReference>
<evidence type="ECO:0000256" key="5">
    <source>
        <dbReference type="ARBA" id="ARBA00022692"/>
    </source>
</evidence>
<keyword evidence="2" id="KW-1003">Cell membrane</keyword>
<dbReference type="InParanoid" id="G0P2B7"/>
<evidence type="ECO:0000256" key="18">
    <source>
        <dbReference type="ARBA" id="ARBA00082489"/>
    </source>
</evidence>
<keyword evidence="12" id="KW-0966">Cell projection</keyword>
<dbReference type="OrthoDB" id="5782260at2759"/>
<feature type="transmembrane region" description="Helical" evidence="19">
    <location>
        <begin position="156"/>
        <end position="178"/>
    </location>
</feature>
<dbReference type="GO" id="GO:0042048">
    <property type="term" value="P:olfactory behavior"/>
    <property type="evidence" value="ECO:0007669"/>
    <property type="project" value="TreeGrafter"/>
</dbReference>
<feature type="transmembrane region" description="Helical" evidence="19">
    <location>
        <begin position="42"/>
        <end position="65"/>
    </location>
</feature>
<dbReference type="GO" id="GO:0006935">
    <property type="term" value="P:chemotaxis"/>
    <property type="evidence" value="ECO:0007669"/>
    <property type="project" value="UniProtKB-KW"/>
</dbReference>
<dbReference type="GO" id="GO:0060170">
    <property type="term" value="C:ciliary membrane"/>
    <property type="evidence" value="ECO:0007669"/>
    <property type="project" value="UniProtKB-SubCell"/>
</dbReference>
<comment type="subunit">
    <text evidence="15">Interacts with odr-4.</text>
</comment>
<protein>
    <recommendedName>
        <fullName evidence="16">Serpentine receptor class r-10</fullName>
    </recommendedName>
    <alternativeName>
        <fullName evidence="17">Odorant response abnormal protein 10</fullName>
    </alternativeName>
    <alternativeName>
        <fullName evidence="18">Olfactory receptor 10</fullName>
    </alternativeName>
</protein>
<evidence type="ECO:0000256" key="10">
    <source>
        <dbReference type="ARBA" id="ARBA00023170"/>
    </source>
</evidence>
<dbReference type="OMA" id="YFAMESE"/>
<comment type="similarity">
    <text evidence="14">Belongs to the nematode receptor-like protein str family.</text>
</comment>
<keyword evidence="10" id="KW-0675">Receptor</keyword>
<evidence type="ECO:0000256" key="16">
    <source>
        <dbReference type="ARBA" id="ARBA00067967"/>
    </source>
</evidence>
<evidence type="ECO:0000313" key="20">
    <source>
        <dbReference type="EMBL" id="EGT42978.1"/>
    </source>
</evidence>
<proteinExistence type="inferred from homology"/>
<evidence type="ECO:0000256" key="13">
    <source>
        <dbReference type="ARBA" id="ARBA00054965"/>
    </source>
</evidence>
<evidence type="ECO:0000256" key="11">
    <source>
        <dbReference type="ARBA" id="ARBA00023180"/>
    </source>
</evidence>
<evidence type="ECO:0000256" key="2">
    <source>
        <dbReference type="ARBA" id="ARBA00022475"/>
    </source>
</evidence>
<keyword evidence="3" id="KW-0145">Chemotaxis</keyword>
<evidence type="ECO:0000256" key="9">
    <source>
        <dbReference type="ARBA" id="ARBA00023136"/>
    </source>
</evidence>
<evidence type="ECO:0000313" key="21">
    <source>
        <dbReference type="Proteomes" id="UP000008068"/>
    </source>
</evidence>
<dbReference type="Proteomes" id="UP000008068">
    <property type="component" value="Unassembled WGS sequence"/>
</dbReference>
<keyword evidence="9 19" id="KW-0472">Membrane</keyword>
<reference evidence="21" key="1">
    <citation type="submission" date="2011-07" db="EMBL/GenBank/DDBJ databases">
        <authorList>
            <consortium name="Caenorhabditis brenneri Sequencing and Analysis Consortium"/>
            <person name="Wilson R.K."/>
        </authorList>
    </citation>
    <scope>NUCLEOTIDE SEQUENCE [LARGE SCALE GENOMIC DNA]</scope>
    <source>
        <strain evidence="21">PB2801</strain>
    </source>
</reference>
<keyword evidence="11" id="KW-0325">Glycoprotein</keyword>
<evidence type="ECO:0000256" key="15">
    <source>
        <dbReference type="ARBA" id="ARBA00064300"/>
    </source>
</evidence>
<keyword evidence="8" id="KW-0969">Cilium</keyword>
<accession>G0P2B7</accession>
<gene>
    <name evidence="20" type="ORF">CAEBREN_21175</name>
</gene>
<keyword evidence="21" id="KW-1185">Reference proteome</keyword>
<evidence type="ECO:0000256" key="12">
    <source>
        <dbReference type="ARBA" id="ARBA00023273"/>
    </source>
</evidence>
<dbReference type="InterPro" id="IPR019428">
    <property type="entry name" value="7TM_GPCR_serpentine_rcpt_Str"/>
</dbReference>
<evidence type="ECO:0000256" key="4">
    <source>
        <dbReference type="ARBA" id="ARBA00022606"/>
    </source>
</evidence>
<evidence type="ECO:0000256" key="3">
    <source>
        <dbReference type="ARBA" id="ARBA00022500"/>
    </source>
</evidence>
<sequence>MWFAVIKYTIQLVSFIFSFVFNTILIYLILKKSPKKMGTYKYLLVYFCSFSLFYSILDIIVEPYIHSYGSSFFMMMKLKHLRSTPTLAFLLVTLLCGCFAVSITTISIQFVFRYFAMESENVMTNYGINVSDITYCGTLFYPTDENGIPNLDHKQLYGYLLFCVTMGSTFWIVVIFGFKSYKLVKELPKHGESAYTYKLQNQLFKALVAQAFIPITFLFIPIGLLFTAPILHSDIEPASFLVTIFYSMYPAVDPLPIMLIVADYREGMSELLRNITGKRSNNIGSSYTDPQVTSVS</sequence>
<comment type="subcellular location">
    <subcellularLocation>
        <location evidence="1">Cell projection</location>
        <location evidence="1">Cilium membrane</location>
        <topology evidence="1">Multi-pass membrane protein</topology>
    </subcellularLocation>
</comment>
<evidence type="ECO:0000256" key="1">
    <source>
        <dbReference type="ARBA" id="ARBA00004272"/>
    </source>
</evidence>
<dbReference type="HOGENOM" id="CLU_036335_2_3_1"/>
<keyword evidence="4" id="KW-0716">Sensory transduction</keyword>
<organism evidence="21">
    <name type="scientific">Caenorhabditis brenneri</name>
    <name type="common">Nematode worm</name>
    <dbReference type="NCBI Taxonomy" id="135651"/>
    <lineage>
        <taxon>Eukaryota</taxon>
        <taxon>Metazoa</taxon>
        <taxon>Ecdysozoa</taxon>
        <taxon>Nematoda</taxon>
        <taxon>Chromadorea</taxon>
        <taxon>Rhabditida</taxon>
        <taxon>Rhabditina</taxon>
        <taxon>Rhabditomorpha</taxon>
        <taxon>Rhabditoidea</taxon>
        <taxon>Rhabditidae</taxon>
        <taxon>Peloderinae</taxon>
        <taxon>Caenorhabditis</taxon>
    </lineage>
</organism>
<evidence type="ECO:0000256" key="19">
    <source>
        <dbReference type="SAM" id="Phobius"/>
    </source>
</evidence>
<keyword evidence="5 19" id="KW-0812">Transmembrane</keyword>
<feature type="transmembrane region" description="Helical" evidence="19">
    <location>
        <begin position="238"/>
        <end position="262"/>
    </location>
</feature>
<feature type="transmembrane region" description="Helical" evidence="19">
    <location>
        <begin position="12"/>
        <end position="30"/>
    </location>
</feature>
<keyword evidence="6" id="KW-0552">Olfaction</keyword>
<comment type="function">
    <text evidence="13">An odorant receptor which affects chemotaxis to the volatile odorant diacetyl. Specifies AWA neuronal cell fate via the odr-7 pathway.</text>
</comment>
<evidence type="ECO:0000256" key="17">
    <source>
        <dbReference type="ARBA" id="ARBA00078653"/>
    </source>
</evidence>
<dbReference type="Pfam" id="PF10326">
    <property type="entry name" value="7TM_GPCR_Str"/>
    <property type="match status" value="1"/>
</dbReference>
<feature type="transmembrane region" description="Helical" evidence="19">
    <location>
        <begin position="86"/>
        <end position="112"/>
    </location>
</feature>
<evidence type="ECO:0000256" key="8">
    <source>
        <dbReference type="ARBA" id="ARBA00023069"/>
    </source>
</evidence>
<dbReference type="AlphaFoldDB" id="G0P2B7"/>
<dbReference type="SUPFAM" id="SSF81321">
    <property type="entry name" value="Family A G protein-coupled receptor-like"/>
    <property type="match status" value="1"/>
</dbReference>
<dbReference type="EMBL" id="GL380023">
    <property type="protein sequence ID" value="EGT42978.1"/>
    <property type="molecule type" value="Genomic_DNA"/>
</dbReference>
<dbReference type="eggNOG" id="ENOG502TH9M">
    <property type="taxonomic scope" value="Eukaryota"/>
</dbReference>
<evidence type="ECO:0000256" key="7">
    <source>
        <dbReference type="ARBA" id="ARBA00022989"/>
    </source>
</evidence>
<evidence type="ECO:0000256" key="6">
    <source>
        <dbReference type="ARBA" id="ARBA00022725"/>
    </source>
</evidence>
<dbReference type="FunFam" id="1.20.1070.10:FF:000128">
    <property type="entry name" value="Seven TM Receptor"/>
    <property type="match status" value="1"/>
</dbReference>
<dbReference type="PANTHER" id="PTHR22943:SF68">
    <property type="entry name" value="SEVEN TM RECEPTOR"/>
    <property type="match status" value="1"/>
</dbReference>
<keyword evidence="7 19" id="KW-1133">Transmembrane helix</keyword>